<dbReference type="Pfam" id="PF05133">
    <property type="entry name" value="SPP1_portal"/>
    <property type="match status" value="1"/>
</dbReference>
<evidence type="ECO:0000313" key="1">
    <source>
        <dbReference type="EMBL" id="MFC2255190.1"/>
    </source>
</evidence>
<name>A0ABV6ZSL8_9HYPH</name>
<organism evidence="1 2">
    <name type="scientific">Labrys neptuniae</name>
    <dbReference type="NCBI Taxonomy" id="376174"/>
    <lineage>
        <taxon>Bacteria</taxon>
        <taxon>Pseudomonadati</taxon>
        <taxon>Pseudomonadota</taxon>
        <taxon>Alphaproteobacteria</taxon>
        <taxon>Hyphomicrobiales</taxon>
        <taxon>Xanthobacteraceae</taxon>
        <taxon>Labrys</taxon>
    </lineage>
</organism>
<sequence>RAYTDEAVRTLLGQSVNRDFYAYPQRWVTGVSADEFSQPGWVLSMASVWAVDKDDDGDTPNVGSFPVNSPTPYSDQMRLLAQLTAGEAAVPERYFGFITSNPPSGEALAAEESRLVKRAERRQTSFGQGWLSVGFLAARAVDSGVDEAAFFGDVGLRWRDASTPTRAATADAVTKLVGAGILPADSRTVLEMLGLDDVQVEAVMRHRAESADPLVALAGAISRQTNED</sequence>
<dbReference type="RefSeq" id="WP_394315744.1">
    <property type="nucleotide sequence ID" value="NZ_JBHGPK010000109.1"/>
</dbReference>
<feature type="non-terminal residue" evidence="1">
    <location>
        <position position="1"/>
    </location>
</feature>
<accession>A0ABV6ZSL8</accession>
<protein>
    <submittedName>
        <fullName evidence="1">Phage portal protein</fullName>
    </submittedName>
</protein>
<gene>
    <name evidence="1" type="ORF">ACETRX_37160</name>
</gene>
<dbReference type="Proteomes" id="UP001595190">
    <property type="component" value="Unassembled WGS sequence"/>
</dbReference>
<comment type="caution">
    <text evidence="1">The sequence shown here is derived from an EMBL/GenBank/DDBJ whole genome shotgun (WGS) entry which is preliminary data.</text>
</comment>
<dbReference type="EMBL" id="JBHGPK010000109">
    <property type="protein sequence ID" value="MFC2255190.1"/>
    <property type="molecule type" value="Genomic_DNA"/>
</dbReference>
<reference evidence="1 2" key="1">
    <citation type="submission" date="2024-09" db="EMBL/GenBank/DDBJ databases">
        <title>Description of Labrys sedimenti sp. nov., isolated from a diclofenac-degrading enrichment culture, and genome-based reclassification of Labrys portucalensis as a later heterotypic synonym of Labrys neptuniae.</title>
        <authorList>
            <person name="Tancsics A."/>
            <person name="Csepanyi A."/>
        </authorList>
    </citation>
    <scope>NUCLEOTIDE SEQUENCE [LARGE SCALE GENOMIC DNA]</scope>
    <source>
        <strain evidence="1 2">LMG 23412</strain>
    </source>
</reference>
<evidence type="ECO:0000313" key="2">
    <source>
        <dbReference type="Proteomes" id="UP001595190"/>
    </source>
</evidence>
<proteinExistence type="predicted"/>
<dbReference type="InterPro" id="IPR021145">
    <property type="entry name" value="Portal_protein_SPP1_Gp6-like"/>
</dbReference>